<proteinExistence type="predicted"/>
<sequence length="67" mass="8299">MKTTVDFEEHTVDKEKRQKKIESKKRDKVKSTGRKKMHSAKDSRNSAFRNNYKHYQYDYEEDFYEPY</sequence>
<feature type="region of interest" description="Disordered" evidence="1">
    <location>
        <begin position="1"/>
        <end position="51"/>
    </location>
</feature>
<reference evidence="2 3" key="1">
    <citation type="submission" date="2021-06" db="EMBL/GenBank/DDBJ databases">
        <authorList>
            <person name="Sun Q."/>
            <person name="Li D."/>
        </authorList>
    </citation>
    <scope>NUCLEOTIDE SEQUENCE [LARGE SCALE GENOMIC DNA]</scope>
    <source>
        <strain evidence="2 3">N19</strain>
    </source>
</reference>
<evidence type="ECO:0000313" key="2">
    <source>
        <dbReference type="EMBL" id="MBU5337425.1"/>
    </source>
</evidence>
<dbReference type="EMBL" id="JAHLOQ010000057">
    <property type="protein sequence ID" value="MBU5337425.1"/>
    <property type="molecule type" value="Genomic_DNA"/>
</dbReference>
<organism evidence="2 3">
    <name type="scientific">Intestinibacter bartlettii</name>
    <dbReference type="NCBI Taxonomy" id="261299"/>
    <lineage>
        <taxon>Bacteria</taxon>
        <taxon>Bacillati</taxon>
        <taxon>Bacillota</taxon>
        <taxon>Clostridia</taxon>
        <taxon>Peptostreptococcales</taxon>
        <taxon>Peptostreptococcaceae</taxon>
        <taxon>Intestinibacter</taxon>
    </lineage>
</organism>
<protein>
    <submittedName>
        <fullName evidence="2">Uncharacterized protein</fullName>
    </submittedName>
</protein>
<feature type="compositionally biased region" description="Basic residues" evidence="1">
    <location>
        <begin position="26"/>
        <end position="38"/>
    </location>
</feature>
<evidence type="ECO:0000256" key="1">
    <source>
        <dbReference type="SAM" id="MobiDB-lite"/>
    </source>
</evidence>
<evidence type="ECO:0000313" key="3">
    <source>
        <dbReference type="Proteomes" id="UP001196301"/>
    </source>
</evidence>
<comment type="caution">
    <text evidence="2">The sequence shown here is derived from an EMBL/GenBank/DDBJ whole genome shotgun (WGS) entry which is preliminary data.</text>
</comment>
<feature type="compositionally biased region" description="Basic and acidic residues" evidence="1">
    <location>
        <begin position="1"/>
        <end position="25"/>
    </location>
</feature>
<gene>
    <name evidence="2" type="ORF">KQI20_13350</name>
</gene>
<dbReference type="RefSeq" id="WP_216572121.1">
    <property type="nucleotide sequence ID" value="NZ_JAHLOQ010000057.1"/>
</dbReference>
<name>A0ABS6E001_9FIRM</name>
<keyword evidence="3" id="KW-1185">Reference proteome</keyword>
<accession>A0ABS6E001</accession>
<dbReference type="Proteomes" id="UP001196301">
    <property type="component" value="Unassembled WGS sequence"/>
</dbReference>